<evidence type="ECO:0000256" key="8">
    <source>
        <dbReference type="ARBA" id="ARBA00022692"/>
    </source>
</evidence>
<dbReference type="InterPro" id="IPR047929">
    <property type="entry name" value="FtsX_actino"/>
</dbReference>
<proteinExistence type="inferred from homology"/>
<dbReference type="PANTHER" id="PTHR47755:SF1">
    <property type="entry name" value="CELL DIVISION PROTEIN FTSX"/>
    <property type="match status" value="1"/>
</dbReference>
<evidence type="ECO:0000256" key="12">
    <source>
        <dbReference type="PIRNR" id="PIRNR003097"/>
    </source>
</evidence>
<dbReference type="Gene3D" id="3.30.70.3040">
    <property type="match status" value="1"/>
</dbReference>
<accession>A0A1X9LKA3</accession>
<evidence type="ECO:0000259" key="13">
    <source>
        <dbReference type="Pfam" id="PF02687"/>
    </source>
</evidence>
<sequence length="304" mass="32960">MRFALIFSEVGTGLRRNLSMVVSVVLVTFISLTFVGAAILLQMQIGQMKSYWYDKAQVAVYMCTATSIGTNCGGGEASQEQIDAVQAALQSPTLAPFIEQFYFENRDQAYQNFQDQFKGDQVAEYVTPDLLPQAFWVNLKDPSQSDVLIESLSGTAGVDSVTDQRSYLEQIFSILNAASYTAIGIAALMLVAAVLLIATTIRLSAFSRRRELGIMRLVGASNRFIQTPFIIEGVIAALIGSVLAGAAVWAMVTFFVQGYLGQRMSFTPFVGADATIVVVPILVVIGVLLAALSAKFAISRYLKV</sequence>
<keyword evidence="11 12" id="KW-0131">Cell cycle</keyword>
<evidence type="ECO:0000313" key="16">
    <source>
        <dbReference type="Proteomes" id="UP000192775"/>
    </source>
</evidence>
<dbReference type="Proteomes" id="UP000192775">
    <property type="component" value="Chromosome"/>
</dbReference>
<dbReference type="PIRSF" id="PIRSF003097">
    <property type="entry name" value="FtsX"/>
    <property type="match status" value="1"/>
</dbReference>
<evidence type="ECO:0000256" key="7">
    <source>
        <dbReference type="ARBA" id="ARBA00022618"/>
    </source>
</evidence>
<evidence type="ECO:0000256" key="5">
    <source>
        <dbReference type="ARBA" id="ARBA00021907"/>
    </source>
</evidence>
<dbReference type="Pfam" id="PF02687">
    <property type="entry name" value="FtsX"/>
    <property type="match status" value="1"/>
</dbReference>
<dbReference type="InterPro" id="IPR004513">
    <property type="entry name" value="FtsX"/>
</dbReference>
<evidence type="ECO:0000256" key="9">
    <source>
        <dbReference type="ARBA" id="ARBA00022989"/>
    </source>
</evidence>
<gene>
    <name evidence="15" type="ORF">B5808_10675</name>
</gene>
<evidence type="ECO:0000259" key="14">
    <source>
        <dbReference type="Pfam" id="PF18075"/>
    </source>
</evidence>
<dbReference type="KEGG" id="cphy:B5808_10675"/>
<dbReference type="STRING" id="1619308.B5808_10675"/>
<evidence type="ECO:0000256" key="11">
    <source>
        <dbReference type="ARBA" id="ARBA00023306"/>
    </source>
</evidence>
<evidence type="ECO:0000256" key="10">
    <source>
        <dbReference type="ARBA" id="ARBA00023136"/>
    </source>
</evidence>
<dbReference type="Pfam" id="PF18075">
    <property type="entry name" value="FtsX_ECD"/>
    <property type="match status" value="1"/>
</dbReference>
<comment type="similarity">
    <text evidence="3 12">Belongs to the ABC-4 integral membrane protein family. FtsX subfamily.</text>
</comment>
<keyword evidence="6 12" id="KW-1003">Cell membrane</keyword>
<feature type="domain" description="FtsX extracellular" evidence="14">
    <location>
        <begin position="57"/>
        <end position="161"/>
    </location>
</feature>
<keyword evidence="10 12" id="KW-0472">Membrane</keyword>
<dbReference type="PANTHER" id="PTHR47755">
    <property type="entry name" value="CELL DIVISION PROTEIN FTSX"/>
    <property type="match status" value="1"/>
</dbReference>
<evidence type="ECO:0000256" key="6">
    <source>
        <dbReference type="ARBA" id="ARBA00022475"/>
    </source>
</evidence>
<dbReference type="NCBIfam" id="NF038346">
    <property type="entry name" value="FtsX_actino"/>
    <property type="match status" value="1"/>
</dbReference>
<comment type="function">
    <text evidence="1">Part of the ABC transporter FtsEX involved in cellular division.</text>
</comment>
<evidence type="ECO:0000256" key="4">
    <source>
        <dbReference type="ARBA" id="ARBA00011160"/>
    </source>
</evidence>
<feature type="domain" description="ABC3 transporter permease C-terminal" evidence="13">
    <location>
        <begin position="185"/>
        <end position="302"/>
    </location>
</feature>
<keyword evidence="9" id="KW-1133">Transmembrane helix</keyword>
<keyword evidence="8" id="KW-0812">Transmembrane</keyword>
<name>A0A1X9LKA3_9MICO</name>
<comment type="subunit">
    <text evidence="4">Forms a membrane-associated complex with FtsE.</text>
</comment>
<comment type="subcellular location">
    <subcellularLocation>
        <location evidence="2">Cell membrane</location>
        <topology evidence="2">Multi-pass membrane protein</topology>
    </subcellularLocation>
</comment>
<dbReference type="GO" id="GO:0005886">
    <property type="term" value="C:plasma membrane"/>
    <property type="evidence" value="ECO:0007669"/>
    <property type="project" value="UniProtKB-SubCell"/>
</dbReference>
<evidence type="ECO:0000256" key="1">
    <source>
        <dbReference type="ARBA" id="ARBA00003552"/>
    </source>
</evidence>
<dbReference type="AlphaFoldDB" id="A0A1X9LKA3"/>
<keyword evidence="16" id="KW-1185">Reference proteome</keyword>
<evidence type="ECO:0000313" key="15">
    <source>
        <dbReference type="EMBL" id="ARJ05634.1"/>
    </source>
</evidence>
<dbReference type="EMBL" id="CP020715">
    <property type="protein sequence ID" value="ARJ05634.1"/>
    <property type="molecule type" value="Genomic_DNA"/>
</dbReference>
<organism evidence="15 16">
    <name type="scientific">Cnuibacter physcomitrellae</name>
    <dbReference type="NCBI Taxonomy" id="1619308"/>
    <lineage>
        <taxon>Bacteria</taxon>
        <taxon>Bacillati</taxon>
        <taxon>Actinomycetota</taxon>
        <taxon>Actinomycetes</taxon>
        <taxon>Micrococcales</taxon>
        <taxon>Microbacteriaceae</taxon>
        <taxon>Cnuibacter</taxon>
    </lineage>
</organism>
<reference evidence="15 16" key="1">
    <citation type="submission" date="2017-04" db="EMBL/GenBank/DDBJ databases">
        <authorList>
            <person name="Afonso C.L."/>
            <person name="Miller P.J."/>
            <person name="Scott M.A."/>
            <person name="Spackman E."/>
            <person name="Goraichik I."/>
            <person name="Dimitrov K.M."/>
            <person name="Suarez D.L."/>
            <person name="Swayne D.E."/>
        </authorList>
    </citation>
    <scope>NUCLEOTIDE SEQUENCE [LARGE SCALE GENOMIC DNA]</scope>
    <source>
        <strain evidence="16">XA(T)</strain>
    </source>
</reference>
<keyword evidence="7 12" id="KW-0132">Cell division</keyword>
<dbReference type="RefSeq" id="WP_085019772.1">
    <property type="nucleotide sequence ID" value="NZ_BMHD01000001.1"/>
</dbReference>
<evidence type="ECO:0000256" key="2">
    <source>
        <dbReference type="ARBA" id="ARBA00004651"/>
    </source>
</evidence>
<protein>
    <recommendedName>
        <fullName evidence="5 12">Cell division protein FtsX</fullName>
    </recommendedName>
</protein>
<dbReference type="InterPro" id="IPR003838">
    <property type="entry name" value="ABC3_permease_C"/>
</dbReference>
<dbReference type="InterPro" id="IPR040690">
    <property type="entry name" value="FtsX_ECD"/>
</dbReference>
<dbReference type="GO" id="GO:0051301">
    <property type="term" value="P:cell division"/>
    <property type="evidence" value="ECO:0007669"/>
    <property type="project" value="UniProtKB-KW"/>
</dbReference>
<evidence type="ECO:0000256" key="3">
    <source>
        <dbReference type="ARBA" id="ARBA00007379"/>
    </source>
</evidence>